<evidence type="ECO:0000313" key="3">
    <source>
        <dbReference type="Proteomes" id="UP000593915"/>
    </source>
</evidence>
<dbReference type="EMBL" id="CP061839">
    <property type="protein sequence ID" value="QOW61765.1"/>
    <property type="molecule type" value="Genomic_DNA"/>
</dbReference>
<feature type="domain" description="CinA C-terminal" evidence="1">
    <location>
        <begin position="8"/>
        <end position="163"/>
    </location>
</feature>
<gene>
    <name evidence="2" type="ORF">IFE08_05170</name>
</gene>
<dbReference type="InterPro" id="IPR008136">
    <property type="entry name" value="CinA_C"/>
</dbReference>
<organism evidence="2 3">
    <name type="scientific">Treponema pedis</name>
    <dbReference type="NCBI Taxonomy" id="409322"/>
    <lineage>
        <taxon>Bacteria</taxon>
        <taxon>Pseudomonadati</taxon>
        <taxon>Spirochaetota</taxon>
        <taxon>Spirochaetia</taxon>
        <taxon>Spirochaetales</taxon>
        <taxon>Treponemataceae</taxon>
        <taxon>Treponema</taxon>
    </lineage>
</organism>
<name>A0A7S6WR39_9SPIR</name>
<dbReference type="AlphaFoldDB" id="A0A7S6WR39"/>
<dbReference type="RefSeq" id="WP_194077301.1">
    <property type="nucleotide sequence ID" value="NZ_CP061839.1"/>
</dbReference>
<reference evidence="2 3" key="1">
    <citation type="submission" date="2020-09" db="EMBL/GenBank/DDBJ databases">
        <title>Characterization of Treponema spp. from bovine digital dermatitis in Korea.</title>
        <authorList>
            <person name="Espiritu H.M."/>
            <person name="Cho Y.I."/>
            <person name="Mamuad L."/>
        </authorList>
    </citation>
    <scope>NUCLEOTIDE SEQUENCE [LARGE SCALE GENOMIC DNA]</scope>
    <source>
        <strain evidence="2 3">KS1</strain>
    </source>
</reference>
<sequence>MIDICLIKRSFSELKKRGIKLITAESLTGGLISSEFTKIAGASETVWGGFVTYSPQAKISLLGVEPEIIERYGVVSAETAEAMAYGALNAFLAKNTGGLEAVAIAVTGVAGPDSLEGKPVGTVFTGIASFLKGNMECKTFQFLFSGDRNQVREKTVEAVADGISALFN</sequence>
<dbReference type="InterPro" id="IPR036653">
    <property type="entry name" value="CinA-like_C"/>
</dbReference>
<dbReference type="SUPFAM" id="SSF142433">
    <property type="entry name" value="CinA-like"/>
    <property type="match status" value="1"/>
</dbReference>
<evidence type="ECO:0000313" key="2">
    <source>
        <dbReference type="EMBL" id="QOW61765.1"/>
    </source>
</evidence>
<dbReference type="Gene3D" id="3.90.950.20">
    <property type="entry name" value="CinA-like"/>
    <property type="match status" value="1"/>
</dbReference>
<proteinExistence type="predicted"/>
<accession>A0A7S6WR39</accession>
<protein>
    <submittedName>
        <fullName evidence="2">CinA family protein</fullName>
    </submittedName>
</protein>
<evidence type="ECO:0000259" key="1">
    <source>
        <dbReference type="Pfam" id="PF02464"/>
    </source>
</evidence>
<dbReference type="Proteomes" id="UP000593915">
    <property type="component" value="Chromosome"/>
</dbReference>
<dbReference type="NCBIfam" id="TIGR00199">
    <property type="entry name" value="PncC_domain"/>
    <property type="match status" value="1"/>
</dbReference>
<dbReference type="Pfam" id="PF02464">
    <property type="entry name" value="CinA"/>
    <property type="match status" value="1"/>
</dbReference>